<keyword evidence="18" id="KW-1185">Reference proteome</keyword>
<dbReference type="PANTHER" id="PTHR22960">
    <property type="entry name" value="MOLYBDOPTERIN COFACTOR SYNTHESIS PROTEIN A"/>
    <property type="match status" value="1"/>
</dbReference>
<dbReference type="SMART" id="SM00729">
    <property type="entry name" value="Elp3"/>
    <property type="match status" value="1"/>
</dbReference>
<keyword evidence="12" id="KW-0501">Molybdenum cofactor biosynthesis</keyword>
<dbReference type="InterPro" id="IPR013785">
    <property type="entry name" value="Aldolase_TIM"/>
</dbReference>
<evidence type="ECO:0000256" key="12">
    <source>
        <dbReference type="ARBA" id="ARBA00023150"/>
    </source>
</evidence>
<keyword evidence="6" id="KW-0479">Metal-binding</keyword>
<sequence length="1353" mass="151448">MAEPLFLRPGVAAVRCAKRLSTPCGNRILRAQRWQYKTTRGIATAAAVQEPVVDFPSQSIELPPQQPERNRKDDLKHAKPFSDFLTDTFNRQHDYLRISITERCNLRCLYCMPEEGVPLSPPSHLLTTPEITYLSALFVSQGVTKIRLTGGEPTVRSDILPLMRSIGALRSRGLKELALTTNGISLHRKLDAMVEAGLTGVNLSLDTLDPFQFQIMTRRRGFEAVMKSVERILEMNKLGAGVKLKINCVVMRGLNEREILPFVEMTRDKDIEVRFIEYMPFDGNRWSQGKMLPYREMLEIIRGKYPEVRRVQGHKNDTSKTFGIPGFVGRLGFITSMTHNFCGSCNRLRITSDGNLKVCLFGNAEVSLRDLLRKDNSGLPMDEQAFEALKQVEMDRRQGLLGETPLGFSARERELLDVIGMAVKRKKEKHAGMGALENMKNRPMILIGEVDEGKRLPAKLPFPPRISLRRTSYNIIAAPSSPWTLISTTLLPSNRLPTIHSLTHHAHFSTTSCAAKPSLKTTWVSSLRSSLSQRSASVDAAPTHTSGQQLAAKAEDTRNLQRNKGLVRRTNNSAPLWGGRGQQWKKVAGKGWERKKAKMARKWEGREGKWESMGGVIGVGDSRKGGAGKGESKKEEYARKAAERAARRAERKRQGDEAEMVAADEAAMVGMEEGEQGMGEKGALWKDAAVTPEQEVEQEQPRPDPPARLTRQQRLRARAAGKGREMSEEDDAFDTQGVREPRLDVLMKRIEKREAAGPIGRMMEMEMEAKMDEEMEERNKRRMTVLEAWEREVEAEKTEAEKTEAGKGGIEKQEPQEKRTKKAEAESSRDELEQELWRQWAANSEAFELTTAWIQTHNPDPAIFVPKPPWTKRDIAEAKGAKAMLLKTQRQKARENGAEKLRTWMERTKPTVEKTETGPAEAEMTKSGKMRAGTEGPDTTDAQQRAGFATYNPPVRKIGEYKGRGLADGEHEAETQIRRKHTGSPAASKALEPDTESQRKAQADKPWKLYDNFIDSTDDVAEYAPASTGGEETSHRKAAAEGNKDAYKPAEAEIFVVQANENKPTSLGVTRTNITAQRRAVVAKPAIPLIDRTAEDPFTESKTTRKRKAAPKADENEPDMLVGENSEEPALTIERRTASEEVLRDAPKPTILAHGAISEAKKEWFRLQISKRDGQVRELENQINSVEKYVSLIEEKRRRRWGEAVAASRLQNVRRRVLDLAEKVWDNHAAIRGMKGQLGAIMLPVRARQEIPSMEGKVEESEQTLRSLDEEVIRAGVLIRALRAGLVQLTQAMPVVDNTTTTAVHDTADKPHAVASVAEMDEISPGAAESGEAKREDCFTITTMDGFLVRYEK</sequence>
<evidence type="ECO:0000256" key="9">
    <source>
        <dbReference type="ARBA" id="ARBA00023014"/>
    </source>
</evidence>
<proteinExistence type="predicted"/>
<dbReference type="GO" id="GO:0006777">
    <property type="term" value="P:Mo-molybdopterin cofactor biosynthetic process"/>
    <property type="evidence" value="ECO:0007669"/>
    <property type="project" value="UniProtKB-KW"/>
</dbReference>
<dbReference type="PANTHER" id="PTHR22960:SF0">
    <property type="entry name" value="MOLYBDENUM COFACTOR BIOSYNTHESIS PROTEIN 1"/>
    <property type="match status" value="1"/>
</dbReference>
<reference evidence="18" key="1">
    <citation type="submission" date="2012-06" db="EMBL/GenBank/DDBJ databases">
        <title>The genome sequence of Coniosporium apollinis CBS 100218.</title>
        <authorList>
            <consortium name="The Broad Institute Genome Sequencing Platform"/>
            <person name="Cuomo C."/>
            <person name="Gorbushina A."/>
            <person name="Noack S."/>
            <person name="Walker B."/>
            <person name="Young S.K."/>
            <person name="Zeng Q."/>
            <person name="Gargeya S."/>
            <person name="Fitzgerald M."/>
            <person name="Haas B."/>
            <person name="Abouelleil A."/>
            <person name="Alvarado L."/>
            <person name="Arachchi H.M."/>
            <person name="Berlin A.M."/>
            <person name="Chapman S.B."/>
            <person name="Goldberg J."/>
            <person name="Griggs A."/>
            <person name="Gujja S."/>
            <person name="Hansen M."/>
            <person name="Howarth C."/>
            <person name="Imamovic A."/>
            <person name="Larimer J."/>
            <person name="McCowan C."/>
            <person name="Montmayeur A."/>
            <person name="Murphy C."/>
            <person name="Neiman D."/>
            <person name="Pearson M."/>
            <person name="Priest M."/>
            <person name="Roberts A."/>
            <person name="Saif S."/>
            <person name="Shea T."/>
            <person name="Sisk P."/>
            <person name="Sykes S."/>
            <person name="Wortman J."/>
            <person name="Nusbaum C."/>
            <person name="Birren B."/>
        </authorList>
    </citation>
    <scope>NUCLEOTIDE SEQUENCE [LARGE SCALE GENOMIC DNA]</scope>
    <source>
        <strain evidence="18">CBS 100218</strain>
    </source>
</reference>
<dbReference type="UniPathway" id="UPA00344"/>
<dbReference type="InterPro" id="IPR040064">
    <property type="entry name" value="MoaA-like"/>
</dbReference>
<evidence type="ECO:0000256" key="8">
    <source>
        <dbReference type="ARBA" id="ARBA00023004"/>
    </source>
</evidence>
<feature type="compositionally biased region" description="Basic and acidic residues" evidence="15">
    <location>
        <begin position="1032"/>
        <end position="1043"/>
    </location>
</feature>
<evidence type="ECO:0000256" key="13">
    <source>
        <dbReference type="ARBA" id="ARBA00023239"/>
    </source>
</evidence>
<dbReference type="PROSITE" id="PS51918">
    <property type="entry name" value="RADICAL_SAM"/>
    <property type="match status" value="1"/>
</dbReference>
<dbReference type="CDD" id="cd01335">
    <property type="entry name" value="Radical_SAM"/>
    <property type="match status" value="1"/>
</dbReference>
<name>R7Z7P6_CONA1</name>
<evidence type="ECO:0000313" key="17">
    <source>
        <dbReference type="EMBL" id="EON69966.1"/>
    </source>
</evidence>
<keyword evidence="8" id="KW-0408">Iron</keyword>
<dbReference type="InterPro" id="IPR006638">
    <property type="entry name" value="Elp3/MiaA/NifB-like_rSAM"/>
</dbReference>
<dbReference type="Pfam" id="PF06463">
    <property type="entry name" value="Mob_synth_C"/>
    <property type="match status" value="1"/>
</dbReference>
<dbReference type="InterPro" id="IPR007197">
    <property type="entry name" value="rSAM"/>
</dbReference>
<evidence type="ECO:0000259" key="16">
    <source>
        <dbReference type="PROSITE" id="PS51918"/>
    </source>
</evidence>
<keyword evidence="4" id="KW-0004">4Fe-4S</keyword>
<dbReference type="GO" id="GO:0005525">
    <property type="term" value="F:GTP binding"/>
    <property type="evidence" value="ECO:0007669"/>
    <property type="project" value="UniProtKB-KW"/>
</dbReference>
<dbReference type="InterPro" id="IPR010505">
    <property type="entry name" value="MoaA_twitch"/>
</dbReference>
<feature type="compositionally biased region" description="Basic and acidic residues" evidence="15">
    <location>
        <begin position="957"/>
        <end position="977"/>
    </location>
</feature>
<dbReference type="eggNOG" id="KOG2876">
    <property type="taxonomic scope" value="Eukaryota"/>
</dbReference>
<dbReference type="SFLD" id="SFLDS00029">
    <property type="entry name" value="Radical_SAM"/>
    <property type="match status" value="1"/>
</dbReference>
<feature type="region of interest" description="Disordered" evidence="15">
    <location>
        <begin position="888"/>
        <end position="1004"/>
    </location>
</feature>
<protein>
    <recommendedName>
        <fullName evidence="3">GTP 3',8-cyclase</fullName>
        <ecNumber evidence="3">4.1.99.22</ecNumber>
    </recommendedName>
</protein>
<dbReference type="OrthoDB" id="429626at2759"/>
<feature type="compositionally biased region" description="Basic and acidic residues" evidence="15">
    <location>
        <begin position="892"/>
        <end position="916"/>
    </location>
</feature>
<feature type="compositionally biased region" description="Basic residues" evidence="15">
    <location>
        <begin position="711"/>
        <end position="721"/>
    </location>
</feature>
<dbReference type="GO" id="GO:0061799">
    <property type="term" value="F:cyclic pyranopterin monophosphate synthase activity"/>
    <property type="evidence" value="ECO:0007669"/>
    <property type="project" value="TreeGrafter"/>
</dbReference>
<keyword evidence="9" id="KW-0411">Iron-sulfur</keyword>
<evidence type="ECO:0000313" key="18">
    <source>
        <dbReference type="Proteomes" id="UP000016924"/>
    </source>
</evidence>
<evidence type="ECO:0000256" key="4">
    <source>
        <dbReference type="ARBA" id="ARBA00022485"/>
    </source>
</evidence>
<evidence type="ECO:0000256" key="11">
    <source>
        <dbReference type="ARBA" id="ARBA00023134"/>
    </source>
</evidence>
<dbReference type="InterPro" id="IPR058240">
    <property type="entry name" value="rSAM_sf"/>
</dbReference>
<dbReference type="SUPFAM" id="SSF102114">
    <property type="entry name" value="Radical SAM enzymes"/>
    <property type="match status" value="1"/>
</dbReference>
<keyword evidence="13" id="KW-0456">Lyase</keyword>
<dbReference type="InterPro" id="IPR050105">
    <property type="entry name" value="MoCo_biosynth_MoaA/MoaC"/>
</dbReference>
<feature type="region of interest" description="Disordered" evidence="15">
    <location>
        <begin position="535"/>
        <end position="555"/>
    </location>
</feature>
<dbReference type="HOGENOM" id="CLU_257529_0_0_1"/>
<dbReference type="Pfam" id="PF04055">
    <property type="entry name" value="Radical_SAM"/>
    <property type="match status" value="1"/>
</dbReference>
<feature type="region of interest" description="Disordered" evidence="15">
    <location>
        <begin position="614"/>
        <end position="660"/>
    </location>
</feature>
<dbReference type="SFLD" id="SFLDG01383">
    <property type="entry name" value="cyclic_pyranopterin_phosphate"/>
    <property type="match status" value="1"/>
</dbReference>
<dbReference type="GeneID" id="19906542"/>
<evidence type="ECO:0000256" key="7">
    <source>
        <dbReference type="ARBA" id="ARBA00022741"/>
    </source>
</evidence>
<keyword evidence="7" id="KW-0547">Nucleotide-binding</keyword>
<evidence type="ECO:0000256" key="10">
    <source>
        <dbReference type="ARBA" id="ARBA00023128"/>
    </source>
</evidence>
<feature type="region of interest" description="Disordered" evidence="15">
    <location>
        <begin position="691"/>
        <end position="736"/>
    </location>
</feature>
<evidence type="ECO:0000256" key="14">
    <source>
        <dbReference type="ARBA" id="ARBA00048697"/>
    </source>
</evidence>
<comment type="catalytic activity">
    <reaction evidence="14">
        <text>GTP + AH2 + S-adenosyl-L-methionine = (8S)-3',8-cyclo-7,8-dihydroguanosine 5'-triphosphate + 5'-deoxyadenosine + L-methionine + A + H(+)</text>
        <dbReference type="Rhea" id="RHEA:49576"/>
        <dbReference type="ChEBI" id="CHEBI:13193"/>
        <dbReference type="ChEBI" id="CHEBI:15378"/>
        <dbReference type="ChEBI" id="CHEBI:17319"/>
        <dbReference type="ChEBI" id="CHEBI:17499"/>
        <dbReference type="ChEBI" id="CHEBI:37565"/>
        <dbReference type="ChEBI" id="CHEBI:57844"/>
        <dbReference type="ChEBI" id="CHEBI:59789"/>
        <dbReference type="ChEBI" id="CHEBI:131766"/>
        <dbReference type="EC" id="4.1.99.22"/>
    </reaction>
</comment>
<dbReference type="Proteomes" id="UP000016924">
    <property type="component" value="Unassembled WGS sequence"/>
</dbReference>
<organism evidence="17 18">
    <name type="scientific">Coniosporium apollinis (strain CBS 100218)</name>
    <name type="common">Rock-inhabiting black yeast</name>
    <dbReference type="NCBI Taxonomy" id="1168221"/>
    <lineage>
        <taxon>Eukaryota</taxon>
        <taxon>Fungi</taxon>
        <taxon>Dikarya</taxon>
        <taxon>Ascomycota</taxon>
        <taxon>Pezizomycotina</taxon>
        <taxon>Dothideomycetes</taxon>
        <taxon>Dothideomycetes incertae sedis</taxon>
        <taxon>Coniosporium</taxon>
    </lineage>
</organism>
<feature type="region of interest" description="Disordered" evidence="15">
    <location>
        <begin position="1023"/>
        <end position="1043"/>
    </location>
</feature>
<feature type="compositionally biased region" description="Basic and acidic residues" evidence="15">
    <location>
        <begin position="630"/>
        <end position="656"/>
    </location>
</feature>
<gene>
    <name evidence="17" type="ORF">W97_09231</name>
</gene>
<dbReference type="EC" id="4.1.99.22" evidence="3"/>
<dbReference type="SFLD" id="SFLDG01386">
    <property type="entry name" value="main_SPASM_domain-containing"/>
    <property type="match status" value="1"/>
</dbReference>
<dbReference type="InterPro" id="IPR000385">
    <property type="entry name" value="MoaA_NifB_PqqE_Fe-S-bd_CS"/>
</dbReference>
<dbReference type="GO" id="GO:0046872">
    <property type="term" value="F:metal ion binding"/>
    <property type="evidence" value="ECO:0007669"/>
    <property type="project" value="UniProtKB-KW"/>
</dbReference>
<evidence type="ECO:0000256" key="15">
    <source>
        <dbReference type="SAM" id="MobiDB-lite"/>
    </source>
</evidence>
<dbReference type="PROSITE" id="PS01305">
    <property type="entry name" value="MOAA_NIFB_PQQE"/>
    <property type="match status" value="1"/>
</dbReference>
<comment type="cofactor">
    <cofactor evidence="1">
        <name>[4Fe-4S] cluster</name>
        <dbReference type="ChEBI" id="CHEBI:49883"/>
    </cofactor>
</comment>
<dbReference type="GO" id="GO:0051539">
    <property type="term" value="F:4 iron, 4 sulfur cluster binding"/>
    <property type="evidence" value="ECO:0007669"/>
    <property type="project" value="UniProtKB-KW"/>
</dbReference>
<evidence type="ECO:0000256" key="5">
    <source>
        <dbReference type="ARBA" id="ARBA00022691"/>
    </source>
</evidence>
<evidence type="ECO:0000256" key="1">
    <source>
        <dbReference type="ARBA" id="ARBA00001966"/>
    </source>
</evidence>
<dbReference type="Gene3D" id="3.20.20.70">
    <property type="entry name" value="Aldolase class I"/>
    <property type="match status" value="1"/>
</dbReference>
<dbReference type="RefSeq" id="XP_007785283.1">
    <property type="nucleotide sequence ID" value="XM_007787093.1"/>
</dbReference>
<dbReference type="GO" id="GO:0061798">
    <property type="term" value="F:GTP 3',8'-cyclase activity"/>
    <property type="evidence" value="ECO:0007669"/>
    <property type="project" value="UniProtKB-EC"/>
</dbReference>
<comment type="pathway">
    <text evidence="2">Cofactor biosynthesis; molybdopterin biosynthesis.</text>
</comment>
<dbReference type="InterPro" id="IPR013483">
    <property type="entry name" value="MoaA"/>
</dbReference>
<dbReference type="SFLD" id="SFLDG01067">
    <property type="entry name" value="SPASM/twitch_domain_containing"/>
    <property type="match status" value="1"/>
</dbReference>
<evidence type="ECO:0000256" key="3">
    <source>
        <dbReference type="ARBA" id="ARBA00012167"/>
    </source>
</evidence>
<evidence type="ECO:0000256" key="2">
    <source>
        <dbReference type="ARBA" id="ARBA00005046"/>
    </source>
</evidence>
<accession>R7Z7P6</accession>
<dbReference type="EMBL" id="JH767647">
    <property type="protein sequence ID" value="EON69966.1"/>
    <property type="molecule type" value="Genomic_DNA"/>
</dbReference>
<keyword evidence="11" id="KW-0342">GTP-binding</keyword>
<dbReference type="NCBIfam" id="TIGR02666">
    <property type="entry name" value="moaA"/>
    <property type="match status" value="1"/>
</dbReference>
<feature type="region of interest" description="Disordered" evidence="15">
    <location>
        <begin position="1094"/>
        <end position="1129"/>
    </location>
</feature>
<dbReference type="STRING" id="1168221.R7Z7P6"/>
<evidence type="ECO:0000256" key="6">
    <source>
        <dbReference type="ARBA" id="ARBA00022723"/>
    </source>
</evidence>
<keyword evidence="5" id="KW-0949">S-adenosyl-L-methionine</keyword>
<dbReference type="CDD" id="cd21117">
    <property type="entry name" value="Twitch_MoaA"/>
    <property type="match status" value="1"/>
</dbReference>
<keyword evidence="10" id="KW-0496">Mitochondrion</keyword>
<feature type="region of interest" description="Disordered" evidence="15">
    <location>
        <begin position="793"/>
        <end position="831"/>
    </location>
</feature>
<feature type="domain" description="Radical SAM core" evidence="16">
    <location>
        <begin position="88"/>
        <end position="315"/>
    </location>
</feature>